<comment type="caution">
    <text evidence="2">The sequence shown here is derived from an EMBL/GenBank/DDBJ whole genome shotgun (WGS) entry which is preliminary data.</text>
</comment>
<gene>
    <name evidence="2" type="ORF">DBV05_g4393</name>
</gene>
<name>A0A5N5DJ85_9PEZI</name>
<evidence type="ECO:0000313" key="2">
    <source>
        <dbReference type="EMBL" id="KAB2577002.1"/>
    </source>
</evidence>
<protein>
    <submittedName>
        <fullName evidence="2">Uncharacterized protein</fullName>
    </submittedName>
</protein>
<dbReference type="Pfam" id="PF12223">
    <property type="entry name" value="DUF3602"/>
    <property type="match status" value="1"/>
</dbReference>
<reference evidence="2 3" key="1">
    <citation type="journal article" date="2019" name="Sci. Rep.">
        <title>A multi-omics analysis of the grapevine pathogen Lasiodiplodia theobromae reveals that temperature affects the expression of virulence- and pathogenicity-related genes.</title>
        <authorList>
            <person name="Felix C."/>
            <person name="Meneses R."/>
            <person name="Goncalves M.F.M."/>
            <person name="Tilleman L."/>
            <person name="Duarte A.S."/>
            <person name="Jorrin-Novo J.V."/>
            <person name="Van de Peer Y."/>
            <person name="Deforce D."/>
            <person name="Van Nieuwerburgh F."/>
            <person name="Esteves A.C."/>
            <person name="Alves A."/>
        </authorList>
    </citation>
    <scope>NUCLEOTIDE SEQUENCE [LARGE SCALE GENOMIC DNA]</scope>
    <source>
        <strain evidence="2 3">LA-SOL3</strain>
    </source>
</reference>
<feature type="compositionally biased region" description="Low complexity" evidence="1">
    <location>
        <begin position="7"/>
        <end position="27"/>
    </location>
</feature>
<dbReference type="OrthoDB" id="3941718at2759"/>
<dbReference type="EMBL" id="VCHE01000020">
    <property type="protein sequence ID" value="KAB2577002.1"/>
    <property type="molecule type" value="Genomic_DNA"/>
</dbReference>
<keyword evidence="3" id="KW-1185">Reference proteome</keyword>
<dbReference type="InterPro" id="IPR022024">
    <property type="entry name" value="DUF3602"/>
</dbReference>
<organism evidence="2 3">
    <name type="scientific">Lasiodiplodia theobromae</name>
    <dbReference type="NCBI Taxonomy" id="45133"/>
    <lineage>
        <taxon>Eukaryota</taxon>
        <taxon>Fungi</taxon>
        <taxon>Dikarya</taxon>
        <taxon>Ascomycota</taxon>
        <taxon>Pezizomycotina</taxon>
        <taxon>Dothideomycetes</taxon>
        <taxon>Dothideomycetes incertae sedis</taxon>
        <taxon>Botryosphaeriales</taxon>
        <taxon>Botryosphaeriaceae</taxon>
        <taxon>Lasiodiplodia</taxon>
    </lineage>
</organism>
<evidence type="ECO:0000256" key="1">
    <source>
        <dbReference type="SAM" id="MobiDB-lite"/>
    </source>
</evidence>
<sequence length="333" mass="35565">MAISTIPLPLSIRPSTSSSTSSSSSLLPPTPTTPNRHHHHHQPTYIRSGIGGAGNWHKASSIPPPPPPHQSPVAAHHHDGGFDNNFPTTSSPLLTTTAASPYPPLNHIPLRTTSSTHFKSGIGGAGNTHPLTARSVLGFDEELARCRAVERRLPAAYPVGIGGAGNFRCRDAGYGGMKKRLRPQRSAGALGGGGGMMMSMKRSEGDLRVEAAEAGREAVPRAMVEVVVGSGGEGGVVKRVSWGDDSVEEFEADGYEGDNEAERERECVYYSNEPLPYGALDVLRRRLERAFASRRGGAREVLASPKDKGIGAVLVGSEGERRGLRSHRSMWRF</sequence>
<dbReference type="Proteomes" id="UP000325902">
    <property type="component" value="Unassembled WGS sequence"/>
</dbReference>
<dbReference type="AlphaFoldDB" id="A0A5N5DJ85"/>
<feature type="region of interest" description="Disordered" evidence="1">
    <location>
        <begin position="1"/>
        <end position="86"/>
    </location>
</feature>
<evidence type="ECO:0000313" key="3">
    <source>
        <dbReference type="Proteomes" id="UP000325902"/>
    </source>
</evidence>
<accession>A0A5N5DJ85</accession>
<proteinExistence type="predicted"/>